<sequence length="556" mass="61777">MAGELTTILATAFAPVRLDINTSDPFVQFTLETNRINSTFRQVLDAIGAIQSVMTTVVKKVDSHDDDIQRVRSIFESLTARVDNHDKRFETVDATMKSLQQKQLESEKIIKDHDAKLITIEQRLKAAEQLAEQIKLLSNELSLVKMDVSTLQKTTADHSTELKTHTNQIRTVNESIAVIQKKQETEVTKLKNVYDIFEMDETKVRSVLAGKSPSAKDPDALSAQAAFCHTLPSFAGLRNALNKDMAALEARLQEQAAAFQKKVMDDVQQLRARLGDKVDRKEYEPFVFEVREELKKNADFASQILHLQNDMKTKADRAECLDRLSKLETVKADRSELLGLLRHDDVVPLENDMQELHKAFDSLCQKMNLELKEARAGGGSAQPGLTPPQTPGGSVDGSLNGRVNALEALGRWLQDNKADKKDLNEIYRMLDTPGFARKPSTPNGTEDGLRRHGSLAPLGRPTSADKSHERRGSIPETIRPPTPPLNYTSSPIKYVPNNAKYRANASVYDSEGGRTNASVTAARAVPFEEHCRNNARHVAGEGSIPCGHVHHEIPNN</sequence>
<dbReference type="Proteomes" id="UP000051952">
    <property type="component" value="Unassembled WGS sequence"/>
</dbReference>
<evidence type="ECO:0000256" key="1">
    <source>
        <dbReference type="SAM" id="Coils"/>
    </source>
</evidence>
<feature type="region of interest" description="Disordered" evidence="2">
    <location>
        <begin position="433"/>
        <end position="489"/>
    </location>
</feature>
<reference evidence="4" key="1">
    <citation type="submission" date="2015-09" db="EMBL/GenBank/DDBJ databases">
        <authorList>
            <consortium name="Pathogen Informatics"/>
        </authorList>
    </citation>
    <scope>NUCLEOTIDE SEQUENCE [LARGE SCALE GENOMIC DNA]</scope>
    <source>
        <strain evidence="4">Lake Konstanz</strain>
    </source>
</reference>
<feature type="coiled-coil region" evidence="1">
    <location>
        <begin position="110"/>
        <end position="147"/>
    </location>
</feature>
<evidence type="ECO:0000256" key="2">
    <source>
        <dbReference type="SAM" id="MobiDB-lite"/>
    </source>
</evidence>
<keyword evidence="4" id="KW-1185">Reference proteome</keyword>
<dbReference type="VEuPathDB" id="TriTrypDB:BSAL_30420"/>
<evidence type="ECO:0000313" key="4">
    <source>
        <dbReference type="Proteomes" id="UP000051952"/>
    </source>
</evidence>
<dbReference type="AlphaFoldDB" id="A0A0S4JML1"/>
<dbReference type="Gene3D" id="1.20.120.20">
    <property type="entry name" value="Apolipoprotein"/>
    <property type="match status" value="1"/>
</dbReference>
<evidence type="ECO:0000313" key="3">
    <source>
        <dbReference type="EMBL" id="CUG91144.1"/>
    </source>
</evidence>
<name>A0A0S4JML1_BODSA</name>
<dbReference type="EMBL" id="CYKH01001892">
    <property type="protein sequence ID" value="CUG91144.1"/>
    <property type="molecule type" value="Genomic_DNA"/>
</dbReference>
<dbReference type="Gene3D" id="1.10.287.1490">
    <property type="match status" value="1"/>
</dbReference>
<proteinExistence type="predicted"/>
<organism evidence="3 4">
    <name type="scientific">Bodo saltans</name>
    <name type="common">Flagellated protozoan</name>
    <dbReference type="NCBI Taxonomy" id="75058"/>
    <lineage>
        <taxon>Eukaryota</taxon>
        <taxon>Discoba</taxon>
        <taxon>Euglenozoa</taxon>
        <taxon>Kinetoplastea</taxon>
        <taxon>Metakinetoplastina</taxon>
        <taxon>Eubodonida</taxon>
        <taxon>Bodonidae</taxon>
        <taxon>Bodo</taxon>
    </lineage>
</organism>
<accession>A0A0S4JML1</accession>
<keyword evidence="1" id="KW-0175">Coiled coil</keyword>
<feature type="compositionally biased region" description="Basic and acidic residues" evidence="2">
    <location>
        <begin position="463"/>
        <end position="473"/>
    </location>
</feature>
<gene>
    <name evidence="3" type="ORF">BSAL_30420</name>
</gene>
<dbReference type="SUPFAM" id="SSF57997">
    <property type="entry name" value="Tropomyosin"/>
    <property type="match status" value="1"/>
</dbReference>
<protein>
    <submittedName>
        <fullName evidence="3">Uncharacterized protein</fullName>
    </submittedName>
</protein>
<feature type="region of interest" description="Disordered" evidence="2">
    <location>
        <begin position="375"/>
        <end position="399"/>
    </location>
</feature>